<evidence type="ECO:0000313" key="3">
    <source>
        <dbReference type="Proteomes" id="UP000298787"/>
    </source>
</evidence>
<name>A0A4U5TYJ0_COLLU</name>
<dbReference type="STRING" id="240159.A0A4U5TYJ0"/>
<keyword evidence="2" id="KW-0238">DNA-binding</keyword>
<feature type="compositionally biased region" description="Basic and acidic residues" evidence="1">
    <location>
        <begin position="107"/>
        <end position="118"/>
    </location>
</feature>
<evidence type="ECO:0000313" key="2">
    <source>
        <dbReference type="EMBL" id="TKS66723.1"/>
    </source>
</evidence>
<dbReference type="AlphaFoldDB" id="A0A4U5TYJ0"/>
<proteinExistence type="predicted"/>
<reference evidence="2 3" key="1">
    <citation type="submission" date="2019-01" db="EMBL/GenBank/DDBJ databases">
        <title>Genome Assembly of Collichthys lucidus.</title>
        <authorList>
            <person name="Cai M."/>
            <person name="Xiao S."/>
        </authorList>
    </citation>
    <scope>NUCLEOTIDE SEQUENCE [LARGE SCALE GENOMIC DNA]</scope>
    <source>
        <strain evidence="2">JT15FE1705JMU</strain>
        <tissue evidence="2">Muscle</tissue>
    </source>
</reference>
<keyword evidence="2" id="KW-0371">Homeobox</keyword>
<protein>
    <submittedName>
        <fullName evidence="2">Zinc finger E-box-binding homeobox 2</fullName>
    </submittedName>
</protein>
<organism evidence="2 3">
    <name type="scientific">Collichthys lucidus</name>
    <name type="common">Big head croaker</name>
    <name type="synonym">Sciaena lucida</name>
    <dbReference type="NCBI Taxonomy" id="240159"/>
    <lineage>
        <taxon>Eukaryota</taxon>
        <taxon>Metazoa</taxon>
        <taxon>Chordata</taxon>
        <taxon>Craniata</taxon>
        <taxon>Vertebrata</taxon>
        <taxon>Euteleostomi</taxon>
        <taxon>Actinopterygii</taxon>
        <taxon>Neopterygii</taxon>
        <taxon>Teleostei</taxon>
        <taxon>Neoteleostei</taxon>
        <taxon>Acanthomorphata</taxon>
        <taxon>Eupercaria</taxon>
        <taxon>Sciaenidae</taxon>
        <taxon>Collichthys</taxon>
    </lineage>
</organism>
<accession>A0A4U5TYJ0</accession>
<gene>
    <name evidence="2" type="ORF">D9C73_001954</name>
</gene>
<sequence>MHSGALINANSFLSVTAQTERVQKRTNDNVTSHPVTPSPVSGSLLIAPGRTRRNRVQVQLPLCEDVQTLQHFVFPPAGDTELLWSQSARRVPELLYLGGQAAGGAAERSRIEEPHADCTDSSMKQEMMAEGPRCKRRKQANPRRKNVSFISAPPRTKKSRSSFLITIQTTERRRPLGSPLSDEKSSGKKDGGEKKEGGLFDWPSSCGEVTQEWNNQSQQWDEGVMTSTEVQPRRLVLGGSYSAARTRRLVLGGSYSPARTRRFAVALMWQIKPSALISPAPISPLSLPAPANGEPFSPLVVFRLNFISVCISVSGSHVVMGSVISPIDVTRMKHVNVWISSHTDDDVTGKQA</sequence>
<evidence type="ECO:0000256" key="1">
    <source>
        <dbReference type="SAM" id="MobiDB-lite"/>
    </source>
</evidence>
<keyword evidence="3" id="KW-1185">Reference proteome</keyword>
<dbReference type="GO" id="GO:0003677">
    <property type="term" value="F:DNA binding"/>
    <property type="evidence" value="ECO:0007669"/>
    <property type="project" value="UniProtKB-KW"/>
</dbReference>
<dbReference type="EMBL" id="CM014079">
    <property type="protein sequence ID" value="TKS66723.1"/>
    <property type="molecule type" value="Genomic_DNA"/>
</dbReference>
<feature type="compositionally biased region" description="Basic and acidic residues" evidence="1">
    <location>
        <begin position="181"/>
        <end position="198"/>
    </location>
</feature>
<feature type="compositionally biased region" description="Polar residues" evidence="1">
    <location>
        <begin position="28"/>
        <end position="41"/>
    </location>
</feature>
<feature type="region of interest" description="Disordered" evidence="1">
    <location>
        <begin position="19"/>
        <end position="45"/>
    </location>
</feature>
<feature type="compositionally biased region" description="Basic residues" evidence="1">
    <location>
        <begin position="134"/>
        <end position="146"/>
    </location>
</feature>
<dbReference type="Proteomes" id="UP000298787">
    <property type="component" value="Chromosome 2"/>
</dbReference>
<feature type="region of interest" description="Disordered" evidence="1">
    <location>
        <begin position="106"/>
        <end position="200"/>
    </location>
</feature>